<evidence type="ECO:0000313" key="2">
    <source>
        <dbReference type="Proteomes" id="UP001732700"/>
    </source>
</evidence>
<reference evidence="1" key="2">
    <citation type="submission" date="2025-09" db="UniProtKB">
        <authorList>
            <consortium name="EnsemblPlants"/>
        </authorList>
    </citation>
    <scope>IDENTIFICATION</scope>
</reference>
<dbReference type="EnsemblPlants" id="AVESA.00010b.r2.3CG0465380.1">
    <property type="protein sequence ID" value="AVESA.00010b.r2.3CG0465380.1.CDS.1"/>
    <property type="gene ID" value="AVESA.00010b.r2.3CG0465380"/>
</dbReference>
<dbReference type="Proteomes" id="UP001732700">
    <property type="component" value="Chromosome 3C"/>
</dbReference>
<sequence>MENFTKSSSGLMSSGKVVAEAAQSAFETKSVENIDKEKVAGASADILDSVSKYAKIEDKPAGQYLEKAEVYLKQYSSGGTEKEKTDAPAAADAPKPAAEEAPKETAPAPAPAPAPAAEEGKSSDGFGLDDVMKGAESLVEKKSGGEESGGGGFMKMTQGFMK</sequence>
<keyword evidence="2" id="KW-1185">Reference proteome</keyword>
<protein>
    <submittedName>
        <fullName evidence="1">Uncharacterized protein</fullName>
    </submittedName>
</protein>
<organism evidence="1 2">
    <name type="scientific">Avena sativa</name>
    <name type="common">Oat</name>
    <dbReference type="NCBI Taxonomy" id="4498"/>
    <lineage>
        <taxon>Eukaryota</taxon>
        <taxon>Viridiplantae</taxon>
        <taxon>Streptophyta</taxon>
        <taxon>Embryophyta</taxon>
        <taxon>Tracheophyta</taxon>
        <taxon>Spermatophyta</taxon>
        <taxon>Magnoliopsida</taxon>
        <taxon>Liliopsida</taxon>
        <taxon>Poales</taxon>
        <taxon>Poaceae</taxon>
        <taxon>BOP clade</taxon>
        <taxon>Pooideae</taxon>
        <taxon>Poodae</taxon>
        <taxon>Poeae</taxon>
        <taxon>Poeae Chloroplast Group 1 (Aveneae type)</taxon>
        <taxon>Aveninae</taxon>
        <taxon>Avena</taxon>
    </lineage>
</organism>
<name>A0ACD5VN15_AVESA</name>
<proteinExistence type="predicted"/>
<accession>A0ACD5VN15</accession>
<evidence type="ECO:0000313" key="1">
    <source>
        <dbReference type="EnsemblPlants" id="AVESA.00010b.r2.3CG0465380.1.CDS.1"/>
    </source>
</evidence>
<reference evidence="1" key="1">
    <citation type="submission" date="2021-05" db="EMBL/GenBank/DDBJ databases">
        <authorList>
            <person name="Scholz U."/>
            <person name="Mascher M."/>
            <person name="Fiebig A."/>
        </authorList>
    </citation>
    <scope>NUCLEOTIDE SEQUENCE [LARGE SCALE GENOMIC DNA]</scope>
</reference>